<reference evidence="2 4" key="2">
    <citation type="journal article" date="2019" name="Nat. Microbiol.">
        <title>Wide diversity of methane and short-chain alkane metabolisms in uncultured archaea.</title>
        <authorList>
            <person name="Borrel G."/>
            <person name="Adam P.S."/>
            <person name="McKay L.J."/>
            <person name="Chen L.X."/>
            <person name="Sierra-Garcia I.N."/>
            <person name="Sieber C.M."/>
            <person name="Letourneur Q."/>
            <person name="Ghozlane A."/>
            <person name="Andersen G.L."/>
            <person name="Li W.J."/>
            <person name="Hallam S.J."/>
            <person name="Muyzer G."/>
            <person name="de Oliveira V.M."/>
            <person name="Inskeep W.P."/>
            <person name="Banfield J.F."/>
            <person name="Gribaldo S."/>
        </authorList>
    </citation>
    <scope>NUCLEOTIDE SEQUENCE [LARGE SCALE GENOMIC DNA]</scope>
    <source>
        <strain evidence="2">NM4</strain>
    </source>
</reference>
<gene>
    <name evidence="1" type="ORF">D6D85_08545</name>
    <name evidence="2" type="ORF">EF810_04365</name>
</gene>
<evidence type="ECO:0000313" key="1">
    <source>
        <dbReference type="EMBL" id="RSN74181.1"/>
    </source>
</evidence>
<sequence>MTSDHMYEVPIKKSERAIKVDKEYKEKLKSIYGDKFISKFSKDSLECPIMKKEVSFLICLGCKNFVRRFKGTVHCKGMPL</sequence>
<evidence type="ECO:0000313" key="3">
    <source>
        <dbReference type="Proteomes" id="UP000277582"/>
    </source>
</evidence>
<keyword evidence="3" id="KW-1185">Reference proteome</keyword>
<comment type="caution">
    <text evidence="1">The sequence shown here is derived from an EMBL/GenBank/DDBJ whole genome shotgun (WGS) entry which is preliminary data.</text>
</comment>
<dbReference type="RefSeq" id="WP_125671576.1">
    <property type="nucleotide sequence ID" value="NZ_RCOS01000099.1"/>
</dbReference>
<name>A0A429GK50_9CREN</name>
<dbReference type="EMBL" id="RCOS01000099">
    <property type="protein sequence ID" value="RSN74181.1"/>
    <property type="molecule type" value="Genomic_DNA"/>
</dbReference>
<dbReference type="OrthoDB" id="31361at2157"/>
<dbReference type="Proteomes" id="UP000277582">
    <property type="component" value="Unassembled WGS sequence"/>
</dbReference>
<protein>
    <submittedName>
        <fullName evidence="1">Uncharacterized protein</fullName>
    </submittedName>
</protein>
<organism evidence="1 3">
    <name type="scientific">Candidatus Methanodesulfokora washburnensis</name>
    <dbReference type="NCBI Taxonomy" id="2478471"/>
    <lineage>
        <taxon>Archaea</taxon>
        <taxon>Thermoproteota</taxon>
        <taxon>Candidatus Korarchaeia</taxon>
        <taxon>Candidatus Korarchaeia incertae sedis</taxon>
        <taxon>Candidatus Methanodesulfokora</taxon>
    </lineage>
</organism>
<dbReference type="EMBL" id="RXII01000068">
    <property type="protein sequence ID" value="RZN61761.1"/>
    <property type="molecule type" value="Genomic_DNA"/>
</dbReference>
<reference evidence="1 3" key="1">
    <citation type="submission" date="2018-10" db="EMBL/GenBank/DDBJ databases">
        <title>Co-occurring genomic capacity for anaerobic methane metabolism and dissimilatory sulfite reduction discovered in the Korarchaeota.</title>
        <authorList>
            <person name="Mckay L.J."/>
            <person name="Dlakic M."/>
            <person name="Fields M.W."/>
            <person name="Delmont T.O."/>
            <person name="Eren A.M."/>
            <person name="Jay Z.J."/>
            <person name="Klingelsmith K.B."/>
            <person name="Rusch D.B."/>
            <person name="Inskeep W.P."/>
        </authorList>
    </citation>
    <scope>NUCLEOTIDE SEQUENCE [LARGE SCALE GENOMIC DNA]</scope>
    <source>
        <strain evidence="1 3">MDKW</strain>
    </source>
</reference>
<dbReference type="AlphaFoldDB" id="A0A429GK50"/>
<dbReference type="Proteomes" id="UP000316217">
    <property type="component" value="Unassembled WGS sequence"/>
</dbReference>
<evidence type="ECO:0000313" key="2">
    <source>
        <dbReference type="EMBL" id="RZN61761.1"/>
    </source>
</evidence>
<accession>A0A429GK50</accession>
<proteinExistence type="predicted"/>
<evidence type="ECO:0000313" key="4">
    <source>
        <dbReference type="Proteomes" id="UP000316217"/>
    </source>
</evidence>